<name>A0A562LDR5_9GAMM</name>
<dbReference type="InterPro" id="IPR055348">
    <property type="entry name" value="DctQ"/>
</dbReference>
<feature type="transmembrane region" description="Helical" evidence="9">
    <location>
        <begin position="63"/>
        <end position="82"/>
    </location>
</feature>
<evidence type="ECO:0000256" key="1">
    <source>
        <dbReference type="ARBA" id="ARBA00004429"/>
    </source>
</evidence>
<keyword evidence="5 9" id="KW-0812">Transmembrane</keyword>
<accession>A0A562LDR5</accession>
<dbReference type="OrthoDB" id="4964541at2"/>
<keyword evidence="2 9" id="KW-0813">Transport</keyword>
<dbReference type="EMBL" id="VLKN01000001">
    <property type="protein sequence ID" value="TWI05790.1"/>
    <property type="molecule type" value="Genomic_DNA"/>
</dbReference>
<dbReference type="GO" id="GO:0005886">
    <property type="term" value="C:plasma membrane"/>
    <property type="evidence" value="ECO:0007669"/>
    <property type="project" value="UniProtKB-SubCell"/>
</dbReference>
<evidence type="ECO:0000256" key="3">
    <source>
        <dbReference type="ARBA" id="ARBA00022475"/>
    </source>
</evidence>
<dbReference type="InterPro" id="IPR007387">
    <property type="entry name" value="TRAP_DctQ"/>
</dbReference>
<dbReference type="PANTHER" id="PTHR35011:SF11">
    <property type="entry name" value="TRAP TRANSPORTER SMALL PERMEASE PROTEIN"/>
    <property type="match status" value="1"/>
</dbReference>
<comment type="subunit">
    <text evidence="9">The complex comprises the extracytoplasmic solute receptor protein and the two transmembrane proteins.</text>
</comment>
<feature type="transmembrane region" description="Helical" evidence="9">
    <location>
        <begin position="144"/>
        <end position="165"/>
    </location>
</feature>
<evidence type="ECO:0000256" key="9">
    <source>
        <dbReference type="RuleBase" id="RU369079"/>
    </source>
</evidence>
<dbReference type="PANTHER" id="PTHR35011">
    <property type="entry name" value="2,3-DIKETO-L-GULONATE TRAP TRANSPORTER SMALL PERMEASE PROTEIN YIAM"/>
    <property type="match status" value="1"/>
</dbReference>
<feature type="transmembrane region" description="Helical" evidence="9">
    <location>
        <begin position="27"/>
        <end position="48"/>
    </location>
</feature>
<gene>
    <name evidence="11" type="ORF">IP90_00046</name>
</gene>
<evidence type="ECO:0000256" key="2">
    <source>
        <dbReference type="ARBA" id="ARBA00022448"/>
    </source>
</evidence>
<dbReference type="Proteomes" id="UP000315167">
    <property type="component" value="Unassembled WGS sequence"/>
</dbReference>
<keyword evidence="7 9" id="KW-0472">Membrane</keyword>
<evidence type="ECO:0000313" key="11">
    <source>
        <dbReference type="EMBL" id="TWI05790.1"/>
    </source>
</evidence>
<proteinExistence type="inferred from homology"/>
<reference evidence="11 12" key="1">
    <citation type="journal article" date="2015" name="Stand. Genomic Sci.">
        <title>Genomic Encyclopedia of Bacterial and Archaeal Type Strains, Phase III: the genomes of soil and plant-associated and newly described type strains.</title>
        <authorList>
            <person name="Whitman W.B."/>
            <person name="Woyke T."/>
            <person name="Klenk H.P."/>
            <person name="Zhou Y."/>
            <person name="Lilburn T.G."/>
            <person name="Beck B.J."/>
            <person name="De Vos P."/>
            <person name="Vandamme P."/>
            <person name="Eisen J.A."/>
            <person name="Garrity G."/>
            <person name="Hugenholtz P."/>
            <person name="Kyrpides N.C."/>
        </authorList>
    </citation>
    <scope>NUCLEOTIDE SEQUENCE [LARGE SCALE GENOMIC DNA]</scope>
    <source>
        <strain evidence="11 12">CGMCC 1.10821</strain>
    </source>
</reference>
<dbReference type="Pfam" id="PF04290">
    <property type="entry name" value="DctQ"/>
    <property type="match status" value="1"/>
</dbReference>
<comment type="function">
    <text evidence="9">Part of the tripartite ATP-independent periplasmic (TRAP) transport system.</text>
</comment>
<evidence type="ECO:0000256" key="8">
    <source>
        <dbReference type="ARBA" id="ARBA00038436"/>
    </source>
</evidence>
<keyword evidence="6 9" id="KW-1133">Transmembrane helix</keyword>
<dbReference type="GO" id="GO:0022857">
    <property type="term" value="F:transmembrane transporter activity"/>
    <property type="evidence" value="ECO:0007669"/>
    <property type="project" value="UniProtKB-UniRule"/>
</dbReference>
<comment type="similarity">
    <text evidence="8 9">Belongs to the TRAP transporter small permease family.</text>
</comment>
<dbReference type="RefSeq" id="WP_144897499.1">
    <property type="nucleotide sequence ID" value="NZ_VLKN01000001.1"/>
</dbReference>
<sequence>MNIEQSQQSAIADTAPPSTWHSQLARLSTWIAGLALVAMAAVQAWQVFARYVLNASPDWTEPVALLLLNFAMMFGAAVGVHAESHFGFFIARQAAPPRIGRALLAFNRALIAMVGALLAWWGAWLAADSWEVPMAGARIPEGMFYLPLCLGGALMASFALQHLFAGKPSAQGH</sequence>
<feature type="domain" description="Tripartite ATP-independent periplasmic transporters DctQ component" evidence="10">
    <location>
        <begin position="39"/>
        <end position="164"/>
    </location>
</feature>
<comment type="caution">
    <text evidence="11">The sequence shown here is derived from an EMBL/GenBank/DDBJ whole genome shotgun (WGS) entry which is preliminary data.</text>
</comment>
<evidence type="ECO:0000256" key="4">
    <source>
        <dbReference type="ARBA" id="ARBA00022519"/>
    </source>
</evidence>
<evidence type="ECO:0000313" key="12">
    <source>
        <dbReference type="Proteomes" id="UP000315167"/>
    </source>
</evidence>
<dbReference type="GO" id="GO:0015740">
    <property type="term" value="P:C4-dicarboxylate transport"/>
    <property type="evidence" value="ECO:0007669"/>
    <property type="project" value="TreeGrafter"/>
</dbReference>
<keyword evidence="4 9" id="KW-0997">Cell inner membrane</keyword>
<protein>
    <recommendedName>
        <fullName evidence="9">TRAP transporter small permease protein</fullName>
    </recommendedName>
</protein>
<keyword evidence="12" id="KW-1185">Reference proteome</keyword>
<evidence type="ECO:0000256" key="6">
    <source>
        <dbReference type="ARBA" id="ARBA00022989"/>
    </source>
</evidence>
<dbReference type="AlphaFoldDB" id="A0A562LDR5"/>
<evidence type="ECO:0000256" key="5">
    <source>
        <dbReference type="ARBA" id="ARBA00022692"/>
    </source>
</evidence>
<evidence type="ECO:0000259" key="10">
    <source>
        <dbReference type="Pfam" id="PF04290"/>
    </source>
</evidence>
<evidence type="ECO:0000256" key="7">
    <source>
        <dbReference type="ARBA" id="ARBA00023136"/>
    </source>
</evidence>
<organism evidence="11 12">
    <name type="scientific">Luteimonas cucumeris</name>
    <dbReference type="NCBI Taxonomy" id="985012"/>
    <lineage>
        <taxon>Bacteria</taxon>
        <taxon>Pseudomonadati</taxon>
        <taxon>Pseudomonadota</taxon>
        <taxon>Gammaproteobacteria</taxon>
        <taxon>Lysobacterales</taxon>
        <taxon>Lysobacteraceae</taxon>
        <taxon>Luteimonas</taxon>
    </lineage>
</organism>
<feature type="transmembrane region" description="Helical" evidence="9">
    <location>
        <begin position="103"/>
        <end position="124"/>
    </location>
</feature>
<keyword evidence="3" id="KW-1003">Cell membrane</keyword>
<comment type="subcellular location">
    <subcellularLocation>
        <location evidence="1 9">Cell inner membrane</location>
        <topology evidence="1 9">Multi-pass membrane protein</topology>
    </subcellularLocation>
</comment>